<dbReference type="EMBL" id="JAKELL010000012">
    <property type="protein sequence ID" value="KAH8995344.1"/>
    <property type="molecule type" value="Genomic_DNA"/>
</dbReference>
<dbReference type="Pfam" id="PF25534">
    <property type="entry name" value="DUF7918"/>
    <property type="match status" value="1"/>
</dbReference>
<protein>
    <recommendedName>
        <fullName evidence="2">DUF7918 domain-containing protein</fullName>
    </recommendedName>
</protein>
<proteinExistence type="predicted"/>
<feature type="region of interest" description="Disordered" evidence="1">
    <location>
        <begin position="217"/>
        <end position="259"/>
    </location>
</feature>
<organism evidence="3 4">
    <name type="scientific">Lactarius akahatsu</name>
    <dbReference type="NCBI Taxonomy" id="416441"/>
    <lineage>
        <taxon>Eukaryota</taxon>
        <taxon>Fungi</taxon>
        <taxon>Dikarya</taxon>
        <taxon>Basidiomycota</taxon>
        <taxon>Agaricomycotina</taxon>
        <taxon>Agaricomycetes</taxon>
        <taxon>Russulales</taxon>
        <taxon>Russulaceae</taxon>
        <taxon>Lactarius</taxon>
    </lineage>
</organism>
<keyword evidence="4" id="KW-1185">Reference proteome</keyword>
<evidence type="ECO:0000313" key="3">
    <source>
        <dbReference type="EMBL" id="KAH8995344.1"/>
    </source>
</evidence>
<dbReference type="Proteomes" id="UP001201163">
    <property type="component" value="Unassembled WGS sequence"/>
</dbReference>
<feature type="domain" description="DUF7918" evidence="2">
    <location>
        <begin position="11"/>
        <end position="199"/>
    </location>
</feature>
<dbReference type="AlphaFoldDB" id="A0AAD4QFF0"/>
<evidence type="ECO:0000259" key="2">
    <source>
        <dbReference type="Pfam" id="PF25534"/>
    </source>
</evidence>
<dbReference type="InterPro" id="IPR057678">
    <property type="entry name" value="DUF7918"/>
</dbReference>
<feature type="compositionally biased region" description="Polar residues" evidence="1">
    <location>
        <begin position="230"/>
        <end position="240"/>
    </location>
</feature>
<name>A0AAD4QFF0_9AGAM</name>
<evidence type="ECO:0000313" key="4">
    <source>
        <dbReference type="Proteomes" id="UP001201163"/>
    </source>
</evidence>
<gene>
    <name evidence="3" type="ORF">EDB92DRAFT_1846386</name>
</gene>
<comment type="caution">
    <text evidence="3">The sequence shown here is derived from an EMBL/GenBank/DDBJ whole genome shotgun (WGS) entry which is preliminary data.</text>
</comment>
<reference evidence="3" key="1">
    <citation type="submission" date="2022-01" db="EMBL/GenBank/DDBJ databases">
        <title>Comparative genomics reveals a dynamic genome evolution in the ectomycorrhizal milk-cap (Lactarius) mushrooms.</title>
        <authorList>
            <consortium name="DOE Joint Genome Institute"/>
            <person name="Lebreton A."/>
            <person name="Tang N."/>
            <person name="Kuo A."/>
            <person name="LaButti K."/>
            <person name="Drula E."/>
            <person name="Barry K."/>
            <person name="Clum A."/>
            <person name="Lipzen A."/>
            <person name="Mousain D."/>
            <person name="Ng V."/>
            <person name="Wang R."/>
            <person name="Wang X."/>
            <person name="Dai Y."/>
            <person name="Henrissat B."/>
            <person name="Grigoriev I.V."/>
            <person name="Guerin-Laguette A."/>
            <person name="Yu F."/>
            <person name="Martin F.M."/>
        </authorList>
    </citation>
    <scope>NUCLEOTIDE SEQUENCE</scope>
    <source>
        <strain evidence="3">QP</strain>
    </source>
</reference>
<sequence>MLRLYEFSAWISCDGIPLPVFQPIVDANNSRVTCWIACDEGETFRVHWRDEGSKVDTAAYITLDDYKVPGRYLWGEGETSRGGIRTGPNTERPFTFDNFDEESADTERDHTVERREPGTIVLRIRRISLTRVGEPNPTPHIPPPAGVGEEGADLRVVFGSPVPAVPQTPTIRFESYDKENPGSYVTFVFRYRTQHFLISRGLFHSASESMYRFVPVHPPSTPGSPEIETNAEQQFTQTNVDTRRKECGQSRQSNNDDES</sequence>
<accession>A0AAD4QFF0</accession>
<evidence type="ECO:0000256" key="1">
    <source>
        <dbReference type="SAM" id="MobiDB-lite"/>
    </source>
</evidence>